<feature type="compositionally biased region" description="Polar residues" evidence="1">
    <location>
        <begin position="210"/>
        <end position="219"/>
    </location>
</feature>
<dbReference type="PATRIC" id="fig|1195236.3.peg.3446"/>
<dbReference type="RefSeq" id="WP_004627248.1">
    <property type="nucleotide sequence ID" value="NZ_AORV01000044.1"/>
</dbReference>
<organism evidence="4 5">
    <name type="scientific">Ruminiclostridium cellobioparum subsp. termitidis CT1112</name>
    <dbReference type="NCBI Taxonomy" id="1195236"/>
    <lineage>
        <taxon>Bacteria</taxon>
        <taxon>Bacillati</taxon>
        <taxon>Bacillota</taxon>
        <taxon>Clostridia</taxon>
        <taxon>Eubacteriales</taxon>
        <taxon>Oscillospiraceae</taxon>
        <taxon>Ruminiclostridium</taxon>
    </lineage>
</organism>
<keyword evidence="5" id="KW-1185">Reference proteome</keyword>
<dbReference type="InterPro" id="IPR019606">
    <property type="entry name" value="GerMN"/>
</dbReference>
<feature type="signal peptide" evidence="2">
    <location>
        <begin position="1"/>
        <end position="19"/>
    </location>
</feature>
<dbReference type="Pfam" id="PF10646">
    <property type="entry name" value="Germane"/>
    <property type="match status" value="1"/>
</dbReference>
<dbReference type="eggNOG" id="COG5401">
    <property type="taxonomic scope" value="Bacteria"/>
</dbReference>
<protein>
    <submittedName>
        <fullName evidence="4">Sporulation and spore germination</fullName>
    </submittedName>
</protein>
<comment type="caution">
    <text evidence="4">The sequence shown here is derived from an EMBL/GenBank/DDBJ whole genome shotgun (WGS) entry which is preliminary data.</text>
</comment>
<evidence type="ECO:0000313" key="4">
    <source>
        <dbReference type="EMBL" id="EMS70998.1"/>
    </source>
</evidence>
<feature type="domain" description="GerMN" evidence="3">
    <location>
        <begin position="86"/>
        <end position="176"/>
    </location>
</feature>
<feature type="chain" id="PRO_5039703494" evidence="2">
    <location>
        <begin position="20"/>
        <end position="292"/>
    </location>
</feature>
<keyword evidence="2" id="KW-0732">Signal</keyword>
<reference evidence="4 5" key="1">
    <citation type="journal article" date="2013" name="Genome Announc.">
        <title>Draft Genome Sequence of the Cellulolytic, Mesophilic, Anaerobic Bacterium Clostridium termitidis Strain CT1112 (DSM 5398).</title>
        <authorList>
            <person name="Lal S."/>
            <person name="Ramachandran U."/>
            <person name="Zhang X."/>
            <person name="Munir R."/>
            <person name="Sparling R."/>
            <person name="Levin D.B."/>
        </authorList>
    </citation>
    <scope>NUCLEOTIDE SEQUENCE [LARGE SCALE GENOMIC DNA]</scope>
    <source>
        <strain evidence="4 5">CT1112</strain>
    </source>
</reference>
<feature type="compositionally biased region" description="Basic and acidic residues" evidence="1">
    <location>
        <begin position="253"/>
        <end position="282"/>
    </location>
</feature>
<evidence type="ECO:0000256" key="2">
    <source>
        <dbReference type="SAM" id="SignalP"/>
    </source>
</evidence>
<dbReference type="EMBL" id="AORV01000044">
    <property type="protein sequence ID" value="EMS70998.1"/>
    <property type="molecule type" value="Genomic_DNA"/>
</dbReference>
<dbReference type="STRING" id="1195236.CTER_3222"/>
<accession>S0FR89</accession>
<sequence length="292" mass="32169">MRKIFSLILVCVITMTLFAGCGSTDESSGIDELTPASSVSLGENQAGELKDKTPCKLYFINEQGKLAPETRYIDNAEVAKGNDNLATVLVKELISGPAKGSLLQATIPQETKVHSNVSIKEGIATVDLSKDFIDKHKGGKKNEQLTLYSIVNTLTELKDVKSVQFKIDGKVNKEFKGSYQLDVAFPRSAYLITSQPEEQDVIKLDEDSASKGNLNQSDINKNNTENKSNTEKSNMDKSNTNKNNPDNSNIKDNPTKENPVKENPTKENPTKQNPEKDQKTNSDIEIDSELLE</sequence>
<proteinExistence type="predicted"/>
<feature type="region of interest" description="Disordered" evidence="1">
    <location>
        <begin position="206"/>
        <end position="292"/>
    </location>
</feature>
<gene>
    <name evidence="4" type="ORF">CTER_3222</name>
</gene>
<dbReference type="Proteomes" id="UP000014155">
    <property type="component" value="Unassembled WGS sequence"/>
</dbReference>
<dbReference type="PROSITE" id="PS51257">
    <property type="entry name" value="PROKAR_LIPOPROTEIN"/>
    <property type="match status" value="1"/>
</dbReference>
<dbReference type="AlphaFoldDB" id="S0FR89"/>
<evidence type="ECO:0000256" key="1">
    <source>
        <dbReference type="SAM" id="MobiDB-lite"/>
    </source>
</evidence>
<feature type="compositionally biased region" description="Low complexity" evidence="1">
    <location>
        <begin position="236"/>
        <end position="252"/>
    </location>
</feature>
<dbReference type="SMART" id="SM00909">
    <property type="entry name" value="Germane"/>
    <property type="match status" value="1"/>
</dbReference>
<evidence type="ECO:0000259" key="3">
    <source>
        <dbReference type="SMART" id="SM00909"/>
    </source>
</evidence>
<evidence type="ECO:0000313" key="5">
    <source>
        <dbReference type="Proteomes" id="UP000014155"/>
    </source>
</evidence>
<name>S0FR89_RUMCE</name>